<dbReference type="Proteomes" id="UP000290759">
    <property type="component" value="Unassembled WGS sequence"/>
</dbReference>
<feature type="signal peptide" evidence="1">
    <location>
        <begin position="1"/>
        <end position="33"/>
    </location>
</feature>
<reference evidence="2 3" key="2">
    <citation type="submission" date="2019-02" db="EMBL/GenBank/DDBJ databases">
        <title>'Lichenibacterium ramalinii' gen. nov. sp. nov., 'Lichenibacterium minor' gen. nov. sp. nov.</title>
        <authorList>
            <person name="Pankratov T."/>
        </authorList>
    </citation>
    <scope>NUCLEOTIDE SEQUENCE [LARGE SCALE GENOMIC DNA]</scope>
    <source>
        <strain evidence="2 3">RmlP026</strain>
    </source>
</reference>
<keyword evidence="1" id="KW-0732">Signal</keyword>
<accession>A0A4V1RV19</accession>
<name>A0A4V1RV19_9HYPH</name>
<dbReference type="AlphaFoldDB" id="A0A4V1RV19"/>
<keyword evidence="3" id="KW-1185">Reference proteome</keyword>
<dbReference type="EMBL" id="QYBB01000003">
    <property type="protein sequence ID" value="RYC33114.1"/>
    <property type="molecule type" value="Genomic_DNA"/>
</dbReference>
<dbReference type="OrthoDB" id="7987917at2"/>
<comment type="caution">
    <text evidence="2">The sequence shown here is derived from an EMBL/GenBank/DDBJ whole genome shotgun (WGS) entry which is preliminary data.</text>
</comment>
<protein>
    <submittedName>
        <fullName evidence="2">Uncharacterized protein</fullName>
    </submittedName>
</protein>
<evidence type="ECO:0000256" key="1">
    <source>
        <dbReference type="SAM" id="SignalP"/>
    </source>
</evidence>
<evidence type="ECO:0000313" key="2">
    <source>
        <dbReference type="EMBL" id="RYC33114.1"/>
    </source>
</evidence>
<sequence length="167" mass="17533">MTTASTTRATLRRSACLGLAGAALLGAATGASADEGGLGGFLASIFGGHPQQAAPAPQPMPSYVPRAVPTYGQERRPRARALTVRLHPAKPRLVFVQAPSKPAKVSIYEDRTLRRGDAVMTADGVRVFAGSSSWPFTAGDFVGLKDAKSFDRDTSKVLAQLDKLPRG</sequence>
<feature type="chain" id="PRO_5020494373" evidence="1">
    <location>
        <begin position="34"/>
        <end position="167"/>
    </location>
</feature>
<reference evidence="2 3" key="1">
    <citation type="submission" date="2018-12" db="EMBL/GenBank/DDBJ databases">
        <authorList>
            <person name="Grouzdev D.S."/>
            <person name="Krutkina M.S."/>
        </authorList>
    </citation>
    <scope>NUCLEOTIDE SEQUENCE [LARGE SCALE GENOMIC DNA]</scope>
    <source>
        <strain evidence="2 3">RmlP026</strain>
    </source>
</reference>
<evidence type="ECO:0000313" key="3">
    <source>
        <dbReference type="Proteomes" id="UP000290759"/>
    </source>
</evidence>
<dbReference type="RefSeq" id="WP_129223887.1">
    <property type="nucleotide sequence ID" value="NZ_QYBB01000003.1"/>
</dbReference>
<proteinExistence type="predicted"/>
<organism evidence="2 3">
    <name type="scientific">Lichenibacterium minor</name>
    <dbReference type="NCBI Taxonomy" id="2316528"/>
    <lineage>
        <taxon>Bacteria</taxon>
        <taxon>Pseudomonadati</taxon>
        <taxon>Pseudomonadota</taxon>
        <taxon>Alphaproteobacteria</taxon>
        <taxon>Hyphomicrobiales</taxon>
        <taxon>Lichenihabitantaceae</taxon>
        <taxon>Lichenibacterium</taxon>
    </lineage>
</organism>
<gene>
    <name evidence="2" type="ORF">D3273_04360</name>
</gene>